<reference evidence="3 4" key="1">
    <citation type="journal article" date="2011" name="EMBO J.">
        <title>Structural diversity of bacterial flagellar motors.</title>
        <authorList>
            <person name="Chen S."/>
            <person name="Beeby M."/>
            <person name="Murphy G.E."/>
            <person name="Leadbetter J.R."/>
            <person name="Hendrixson D.R."/>
            <person name="Briegel A."/>
            <person name="Li Z."/>
            <person name="Shi J."/>
            <person name="Tocheva E.I."/>
            <person name="Muller A."/>
            <person name="Dobro M.J."/>
            <person name="Jensen G.J."/>
        </authorList>
    </citation>
    <scope>NUCLEOTIDE SEQUENCE [LARGE SCALE GENOMIC DNA]</scope>
    <source>
        <strain evidence="3 4">DSM 6540</strain>
    </source>
</reference>
<keyword evidence="1" id="KW-0175">Coiled coil</keyword>
<dbReference type="OrthoDB" id="1680946at2"/>
<evidence type="ECO:0008006" key="5">
    <source>
        <dbReference type="Google" id="ProtNLM"/>
    </source>
</evidence>
<evidence type="ECO:0000313" key="4">
    <source>
        <dbReference type="Proteomes" id="UP000003240"/>
    </source>
</evidence>
<evidence type="ECO:0000313" key="3">
    <source>
        <dbReference type="EMBL" id="EGO65963.1"/>
    </source>
</evidence>
<name>F7NDD1_9FIRM</name>
<dbReference type="AlphaFoldDB" id="F7NDD1"/>
<feature type="region of interest" description="Disordered" evidence="2">
    <location>
        <begin position="1"/>
        <end position="27"/>
    </location>
</feature>
<dbReference type="EMBL" id="AFGF01000005">
    <property type="protein sequence ID" value="EGO65963.1"/>
    <property type="molecule type" value="Genomic_DNA"/>
</dbReference>
<dbReference type="InterPro" id="IPR005585">
    <property type="entry name" value="DUF327"/>
</dbReference>
<comment type="caution">
    <text evidence="3">The sequence shown here is derived from an EMBL/GenBank/DDBJ whole genome shotgun (WGS) entry which is preliminary data.</text>
</comment>
<organism evidence="3 4">
    <name type="scientific">Acetonema longum DSM 6540</name>
    <dbReference type="NCBI Taxonomy" id="1009370"/>
    <lineage>
        <taxon>Bacteria</taxon>
        <taxon>Bacillati</taxon>
        <taxon>Bacillota</taxon>
        <taxon>Negativicutes</taxon>
        <taxon>Acetonemataceae</taxon>
        <taxon>Acetonema</taxon>
    </lineage>
</organism>
<accession>F7NDD1</accession>
<protein>
    <recommendedName>
        <fullName evidence="5">DUF327 domain-containing protein</fullName>
    </recommendedName>
</protein>
<evidence type="ECO:0000256" key="1">
    <source>
        <dbReference type="SAM" id="Coils"/>
    </source>
</evidence>
<sequence>MKVNKLTTSSPQPMSDRETVAKADPANSQFAFDLGKNKERLSKEKLNELLEEITEQGEKLASIPTYAELKAYRGLVSKFLNEVVTNMYAVDSQNGWDRQGRQKMYTTIKQIDQELAGLAEDVRAGQEKQIGIAAKLDTIRGLLVDLYM</sequence>
<dbReference type="RefSeq" id="WP_004091616.1">
    <property type="nucleotide sequence ID" value="NZ_AFGF01000005.1"/>
</dbReference>
<gene>
    <name evidence="3" type="ORF">ALO_00190</name>
</gene>
<dbReference type="SUPFAM" id="SSF158397">
    <property type="entry name" value="TM1646-like"/>
    <property type="match status" value="1"/>
</dbReference>
<dbReference type="InterPro" id="IPR024042">
    <property type="entry name" value="TM1646-like_dom_sf"/>
</dbReference>
<feature type="compositionally biased region" description="Polar residues" evidence="2">
    <location>
        <begin position="1"/>
        <end position="13"/>
    </location>
</feature>
<dbReference type="eggNOG" id="COG1728">
    <property type="taxonomic scope" value="Bacteria"/>
</dbReference>
<keyword evidence="4" id="KW-1185">Reference proteome</keyword>
<dbReference type="Gene3D" id="1.20.120.490">
    <property type="entry name" value="Hypothetical protein TM1646-like domain"/>
    <property type="match status" value="1"/>
</dbReference>
<dbReference type="Pfam" id="PF03885">
    <property type="entry name" value="DUF327"/>
    <property type="match status" value="1"/>
</dbReference>
<proteinExistence type="predicted"/>
<dbReference type="Proteomes" id="UP000003240">
    <property type="component" value="Unassembled WGS sequence"/>
</dbReference>
<dbReference type="STRING" id="1009370.ALO_00190"/>
<evidence type="ECO:0000256" key="2">
    <source>
        <dbReference type="SAM" id="MobiDB-lite"/>
    </source>
</evidence>
<feature type="coiled-coil region" evidence="1">
    <location>
        <begin position="36"/>
        <end position="63"/>
    </location>
</feature>